<dbReference type="GO" id="GO:0016616">
    <property type="term" value="F:oxidoreductase activity, acting on the CH-OH group of donors, NAD or NADP as acceptor"/>
    <property type="evidence" value="ECO:0007669"/>
    <property type="project" value="TreeGrafter"/>
</dbReference>
<keyword evidence="5" id="KW-1185">Reference proteome</keyword>
<gene>
    <name evidence="4" type="ORF">BV898_03317</name>
</gene>
<dbReference type="FunFam" id="3.40.50.720:FF:000336">
    <property type="entry name" value="Aldehyde reductase"/>
    <property type="match status" value="1"/>
</dbReference>
<dbReference type="EMBL" id="MTYJ01000015">
    <property type="protein sequence ID" value="OQV22886.1"/>
    <property type="molecule type" value="Genomic_DNA"/>
</dbReference>
<dbReference type="CDD" id="cd05227">
    <property type="entry name" value="AR_SDR_e"/>
    <property type="match status" value="1"/>
</dbReference>
<dbReference type="AlphaFoldDB" id="A0A1W0X5R1"/>
<dbReference type="InterPro" id="IPR050425">
    <property type="entry name" value="NAD(P)_dehydrat-like"/>
</dbReference>
<dbReference type="InterPro" id="IPR036291">
    <property type="entry name" value="NAD(P)-bd_dom_sf"/>
</dbReference>
<name>A0A1W0X5R1_HYPEX</name>
<comment type="caution">
    <text evidence="4">The sequence shown here is derived from an EMBL/GenBank/DDBJ whole genome shotgun (WGS) entry which is preliminary data.</text>
</comment>
<dbReference type="PANTHER" id="PTHR10366:SF564">
    <property type="entry name" value="STEROL-4-ALPHA-CARBOXYLATE 3-DEHYDROGENASE, DECARBOXYLATING"/>
    <property type="match status" value="1"/>
</dbReference>
<sequence>MAATANQATTVLVTGASGFIASHCIRLLLEEGYKVRGTVRSLSDAKKVAPLYQLTPRAKDNLQLIEADLVDPESWPAAVEGCTFVLHVASPFPGAMPADEQVLIKPAVEGTLNVLRACAAAEPRTVKRVVLTSSVAAVAGQDVPDYTKSYSEQDWTDLTGTVAAYQKSKTLAEQAAWKFLEELPDSSKLELAAINPSYVMGPICHGSVGTSQELIGRLMRREVPALPHIGMEMCDVRDVALAHVRAMTLPDANGQRFIINTGGMWFRDVALVLEREFKHQGYNIPTMMAPKLFVSIAACFDKTLHSVMPRWGKQLTFDNTKMRNILKIEPTSREETVIEMAHSMVDHGLVPRTKDYRGRTLAAGRRVE</sequence>
<evidence type="ECO:0000256" key="2">
    <source>
        <dbReference type="ARBA" id="ARBA00023445"/>
    </source>
</evidence>
<reference evidence="5" key="1">
    <citation type="submission" date="2017-01" db="EMBL/GenBank/DDBJ databases">
        <title>Comparative genomics of anhydrobiosis in the tardigrade Hypsibius dujardini.</title>
        <authorList>
            <person name="Yoshida Y."/>
            <person name="Koutsovoulos G."/>
            <person name="Laetsch D."/>
            <person name="Stevens L."/>
            <person name="Kumar S."/>
            <person name="Horikawa D."/>
            <person name="Ishino K."/>
            <person name="Komine S."/>
            <person name="Tomita M."/>
            <person name="Blaxter M."/>
            <person name="Arakawa K."/>
        </authorList>
    </citation>
    <scope>NUCLEOTIDE SEQUENCE [LARGE SCALE GENOMIC DNA]</scope>
    <source>
        <strain evidence="5">Z151</strain>
    </source>
</reference>
<dbReference type="PANTHER" id="PTHR10366">
    <property type="entry name" value="NAD DEPENDENT EPIMERASE/DEHYDRATASE"/>
    <property type="match status" value="1"/>
</dbReference>
<dbReference type="Gene3D" id="3.40.50.720">
    <property type="entry name" value="NAD(P)-binding Rossmann-like Domain"/>
    <property type="match status" value="1"/>
</dbReference>
<evidence type="ECO:0000313" key="4">
    <source>
        <dbReference type="EMBL" id="OQV22886.1"/>
    </source>
</evidence>
<dbReference type="SUPFAM" id="SSF51735">
    <property type="entry name" value="NAD(P)-binding Rossmann-fold domains"/>
    <property type="match status" value="1"/>
</dbReference>
<keyword evidence="1" id="KW-0560">Oxidoreductase</keyword>
<organism evidence="4 5">
    <name type="scientific">Hypsibius exemplaris</name>
    <name type="common">Freshwater tardigrade</name>
    <dbReference type="NCBI Taxonomy" id="2072580"/>
    <lineage>
        <taxon>Eukaryota</taxon>
        <taxon>Metazoa</taxon>
        <taxon>Ecdysozoa</taxon>
        <taxon>Tardigrada</taxon>
        <taxon>Eutardigrada</taxon>
        <taxon>Parachela</taxon>
        <taxon>Hypsibioidea</taxon>
        <taxon>Hypsibiidae</taxon>
        <taxon>Hypsibius</taxon>
    </lineage>
</organism>
<evidence type="ECO:0000259" key="3">
    <source>
        <dbReference type="Pfam" id="PF01370"/>
    </source>
</evidence>
<protein>
    <submittedName>
        <fullName evidence="4">Uncharacterized oxidoreductase</fullName>
    </submittedName>
</protein>
<proteinExistence type="inferred from homology"/>
<dbReference type="OrthoDB" id="2735536at2759"/>
<accession>A0A1W0X5R1</accession>
<comment type="similarity">
    <text evidence="2">Belongs to the NAD(P)-dependent epimerase/dehydratase family. Dihydroflavonol-4-reductase subfamily.</text>
</comment>
<feature type="domain" description="NAD-dependent epimerase/dehydratase" evidence="3">
    <location>
        <begin position="11"/>
        <end position="260"/>
    </location>
</feature>
<dbReference type="Pfam" id="PF01370">
    <property type="entry name" value="Epimerase"/>
    <property type="match status" value="1"/>
</dbReference>
<evidence type="ECO:0000313" key="5">
    <source>
        <dbReference type="Proteomes" id="UP000192578"/>
    </source>
</evidence>
<dbReference type="InterPro" id="IPR001509">
    <property type="entry name" value="Epimerase_deHydtase"/>
</dbReference>
<dbReference type="Proteomes" id="UP000192578">
    <property type="component" value="Unassembled WGS sequence"/>
</dbReference>
<evidence type="ECO:0000256" key="1">
    <source>
        <dbReference type="ARBA" id="ARBA00023002"/>
    </source>
</evidence>